<gene>
    <name evidence="3" type="ORF">DNTS_011407</name>
</gene>
<feature type="transmembrane region" description="Helical" evidence="2">
    <location>
        <begin position="41"/>
        <end position="59"/>
    </location>
</feature>
<evidence type="ECO:0000256" key="2">
    <source>
        <dbReference type="SAM" id="Phobius"/>
    </source>
</evidence>
<name>A0A553PVX1_9TELE</name>
<keyword evidence="4" id="KW-1185">Reference proteome</keyword>
<dbReference type="AlphaFoldDB" id="A0A553PVX1"/>
<keyword evidence="2" id="KW-0472">Membrane</keyword>
<evidence type="ECO:0000256" key="1">
    <source>
        <dbReference type="SAM" id="Coils"/>
    </source>
</evidence>
<feature type="coiled-coil region" evidence="1">
    <location>
        <begin position="108"/>
        <end position="175"/>
    </location>
</feature>
<dbReference type="Proteomes" id="UP000316079">
    <property type="component" value="Unassembled WGS sequence"/>
</dbReference>
<evidence type="ECO:0000313" key="4">
    <source>
        <dbReference type="Proteomes" id="UP000316079"/>
    </source>
</evidence>
<keyword evidence="2" id="KW-0812">Transmembrane</keyword>
<proteinExistence type="predicted"/>
<keyword evidence="1" id="KW-0175">Coiled coil</keyword>
<organism evidence="3 4">
    <name type="scientific">Danionella cerebrum</name>
    <dbReference type="NCBI Taxonomy" id="2873325"/>
    <lineage>
        <taxon>Eukaryota</taxon>
        <taxon>Metazoa</taxon>
        <taxon>Chordata</taxon>
        <taxon>Craniata</taxon>
        <taxon>Vertebrata</taxon>
        <taxon>Euteleostomi</taxon>
        <taxon>Actinopterygii</taxon>
        <taxon>Neopterygii</taxon>
        <taxon>Teleostei</taxon>
        <taxon>Ostariophysi</taxon>
        <taxon>Cypriniformes</taxon>
        <taxon>Danionidae</taxon>
        <taxon>Danioninae</taxon>
        <taxon>Danionella</taxon>
    </lineage>
</organism>
<dbReference type="STRING" id="623744.A0A553PVX1"/>
<accession>A0A553PVX1</accession>
<dbReference type="EMBL" id="SRMA01026592">
    <property type="protein sequence ID" value="TRY81842.1"/>
    <property type="molecule type" value="Genomic_DNA"/>
</dbReference>
<reference evidence="3 4" key="1">
    <citation type="journal article" date="2019" name="Sci. Data">
        <title>Hybrid genome assembly and annotation of Danionella translucida.</title>
        <authorList>
            <person name="Kadobianskyi M."/>
            <person name="Schulze L."/>
            <person name="Schuelke M."/>
            <person name="Judkewitz B."/>
        </authorList>
    </citation>
    <scope>NUCLEOTIDE SEQUENCE [LARGE SCALE GENOMIC DNA]</scope>
    <source>
        <strain evidence="3 4">Bolton</strain>
    </source>
</reference>
<sequence length="204" mass="23135">MSMTEKVKHYGRLRNRGCSALGETPGGDRRSRHLTTRQMQLTGYCIWSISLVFGVPLSWTQAPVTGSLESLSLILILLSPNVEYPVTEYTGFMDGLSSSSTQDSGISTEQMREVLNAVRAKYKEFEQRMTVEEIDGIKLVKELAEKLEERFQKKAEAVQRLVEAAEEAHLNHEEDPDLQVRDYNHDNRTTATFRHMKTSLGLNV</sequence>
<evidence type="ECO:0000313" key="3">
    <source>
        <dbReference type="EMBL" id="TRY81842.1"/>
    </source>
</evidence>
<protein>
    <submittedName>
        <fullName evidence="3">Uncharacterized protein</fullName>
    </submittedName>
</protein>
<comment type="caution">
    <text evidence="3">The sequence shown here is derived from an EMBL/GenBank/DDBJ whole genome shotgun (WGS) entry which is preliminary data.</text>
</comment>
<keyword evidence="2" id="KW-1133">Transmembrane helix</keyword>